<keyword evidence="3" id="KW-1185">Reference proteome</keyword>
<dbReference type="PANTHER" id="PTHR11220">
    <property type="entry name" value="HEME-BINDING PROTEIN-RELATED"/>
    <property type="match status" value="1"/>
</dbReference>
<protein>
    <submittedName>
        <fullName evidence="2">Heme-binding protein soul4</fullName>
    </submittedName>
</protein>
<dbReference type="Gene3D" id="3.20.80.10">
    <property type="entry name" value="Regulatory factor, effector binding domain"/>
    <property type="match status" value="1"/>
</dbReference>
<evidence type="ECO:0000313" key="3">
    <source>
        <dbReference type="Proteomes" id="UP001369086"/>
    </source>
</evidence>
<organism evidence="2 3">
    <name type="scientific">Huso huso</name>
    <name type="common">Beluga</name>
    <name type="synonym">Acipenser huso</name>
    <dbReference type="NCBI Taxonomy" id="61971"/>
    <lineage>
        <taxon>Eukaryota</taxon>
        <taxon>Metazoa</taxon>
        <taxon>Chordata</taxon>
        <taxon>Craniata</taxon>
        <taxon>Vertebrata</taxon>
        <taxon>Euteleostomi</taxon>
        <taxon>Actinopterygii</taxon>
        <taxon>Chondrostei</taxon>
        <taxon>Acipenseriformes</taxon>
        <taxon>Acipenseridae</taxon>
        <taxon>Huso</taxon>
    </lineage>
</organism>
<dbReference type="Pfam" id="PF04832">
    <property type="entry name" value="SOUL"/>
    <property type="match status" value="1"/>
</dbReference>
<gene>
    <name evidence="2" type="ORF">HHUSO_G6862</name>
</gene>
<dbReference type="SUPFAM" id="SSF55136">
    <property type="entry name" value="Probable bacterial effector-binding domain"/>
    <property type="match status" value="1"/>
</dbReference>
<dbReference type="InterPro" id="IPR011256">
    <property type="entry name" value="Reg_factor_effector_dom_sf"/>
</dbReference>
<evidence type="ECO:0000256" key="1">
    <source>
        <dbReference type="ARBA" id="ARBA00009817"/>
    </source>
</evidence>
<accession>A0ABR0ZZ02</accession>
<reference evidence="2 3" key="1">
    <citation type="submission" date="2021-05" db="EMBL/GenBank/DDBJ databases">
        <authorList>
            <person name="Zahm M."/>
            <person name="Klopp C."/>
            <person name="Cabau C."/>
            <person name="Kuhl H."/>
            <person name="Suciu R."/>
            <person name="Ciorpac M."/>
            <person name="Holostenco D."/>
            <person name="Gessner J."/>
            <person name="Wuertz S."/>
            <person name="Hohne C."/>
            <person name="Stock M."/>
            <person name="Gislard M."/>
            <person name="Lluch J."/>
            <person name="Milhes M."/>
            <person name="Lampietro C."/>
            <person name="Lopez Roques C."/>
            <person name="Donnadieu C."/>
            <person name="Du K."/>
            <person name="Schartl M."/>
            <person name="Guiguen Y."/>
        </authorList>
    </citation>
    <scope>NUCLEOTIDE SEQUENCE [LARGE SCALE GENOMIC DNA]</scope>
    <source>
        <strain evidence="2">Hh-F2</strain>
        <tissue evidence="2">Blood</tissue>
    </source>
</reference>
<comment type="caution">
    <text evidence="2">The sequence shown here is derived from an EMBL/GenBank/DDBJ whole genome shotgun (WGS) entry which is preliminary data.</text>
</comment>
<evidence type="ECO:0000313" key="2">
    <source>
        <dbReference type="EMBL" id="KAK6489914.1"/>
    </source>
</evidence>
<dbReference type="InterPro" id="IPR006917">
    <property type="entry name" value="SOUL_heme-bd"/>
</dbReference>
<sequence length="275" mass="31975">MQHSQGLDQELGSIVGEEGFALLLLRMARITFEDLAAMDDELLDENVAEDNPEPMNEEEEERLLAHWQAVASTHHVVVPQEMAAPIQQMARQTQERQPVPFVPLSCHEKNKEILYEERVYPAGKWAYVIKGEDLYEQSISMAFMKLMRYICNENSAGRYLGMTVPILNEIQMAKDEKSFVRDVLTAYYLPAEFQDKPPEPTDPDIQIVQRETVRVITRVFYGTTTEETIMRQISLLWELLGSTDDFLRETYMVAVYENPGVPRRRNEIWFIRREP</sequence>
<dbReference type="Proteomes" id="UP001369086">
    <property type="component" value="Unassembled WGS sequence"/>
</dbReference>
<proteinExistence type="inferred from homology"/>
<name>A0ABR0ZZ02_HUSHU</name>
<dbReference type="PANTHER" id="PTHR11220:SF24">
    <property type="entry name" value="HEME-BINDING PROTEIN 1"/>
    <property type="match status" value="1"/>
</dbReference>
<comment type="similarity">
    <text evidence="1">Belongs to the HEBP family.</text>
</comment>
<dbReference type="EMBL" id="JAHFZB010000005">
    <property type="protein sequence ID" value="KAK6489914.1"/>
    <property type="molecule type" value="Genomic_DNA"/>
</dbReference>